<gene>
    <name evidence="1" type="ORF">SAMN02799620_03777</name>
</gene>
<evidence type="ECO:0000313" key="2">
    <source>
        <dbReference type="Proteomes" id="UP000199707"/>
    </source>
</evidence>
<dbReference type="Pfam" id="PF13289">
    <property type="entry name" value="SIR2_2"/>
    <property type="match status" value="1"/>
</dbReference>
<dbReference type="EMBL" id="FMUB01000007">
    <property type="protein sequence ID" value="SCX24782.1"/>
    <property type="molecule type" value="Genomic_DNA"/>
</dbReference>
<dbReference type="SUPFAM" id="SSF52467">
    <property type="entry name" value="DHS-like NAD/FAD-binding domain"/>
    <property type="match status" value="1"/>
</dbReference>
<organism evidence="1 2">
    <name type="scientific">Mycolicibacterium fluoranthenivorans</name>
    <dbReference type="NCBI Taxonomy" id="258505"/>
    <lineage>
        <taxon>Bacteria</taxon>
        <taxon>Bacillati</taxon>
        <taxon>Actinomycetota</taxon>
        <taxon>Actinomycetes</taxon>
        <taxon>Mycobacteriales</taxon>
        <taxon>Mycobacteriaceae</taxon>
        <taxon>Mycolicibacterium</taxon>
    </lineage>
</organism>
<dbReference type="AlphaFoldDB" id="A0A1G4WKR2"/>
<proteinExistence type="predicted"/>
<dbReference type="STRING" id="1502745.SAMN02799620_03777"/>
<accession>A0A1G4WKR2</accession>
<evidence type="ECO:0000313" key="1">
    <source>
        <dbReference type="EMBL" id="SCX24782.1"/>
    </source>
</evidence>
<sequence>MTVVRRPSNALSARVMASAGIHAQPGVYAVLVGSGVSRSAGISTGWEIVQHLVQKAAAADNPDDAESQKLAASDPEAWWAKHGEGTLGYSSLLAAIAPSPAARQGLLAEYFDATEEDRAAGLKVPTSAHNAIAELVKAGSIKVIVTTNFDRLMEQALEAVGVAPQVIARAEAVPASTPLAHADATVIKLHGDWKDLEFRNTTDELDHYPHQWVGLLRQVFNEYGLLISGWSADWDRALVRVLEATPRRYPLYWDSRSSKGHAAKNLLVQHGGHIIEAESADELFASLSASVDALARLAQPALTTAMAIARLKRALPNPLLRIEVQDLLSEHASLVAPAIADIPERTNTVEAADISLDRLFEASKPILSLFVQVVRYDDGTHTRLLTDGLQTLMEARKRVLSWTTFDNMQHYPALLALRAMSIEAVRVNRDDVLVDLLVRPRWRGAFNQSGATSAAQVLHQSRIFDDSDSARFTRLAGQHYAFPTSRLLRSVLEGFFGDLGVDAAAYRQLCDDVEYRTGLVQYLLDEQPGDFNANTGEYLRDTRRSAAEERFRESLTQNGEGGWDSLFAGDAETALAGYGQHLDRYGTYF</sequence>
<protein>
    <submittedName>
        <fullName evidence="1">SIR2-like domain-containing protein</fullName>
    </submittedName>
</protein>
<dbReference type="RefSeq" id="WP_090359579.1">
    <property type="nucleotide sequence ID" value="NZ_FMUB01000007.1"/>
</dbReference>
<dbReference type="Proteomes" id="UP000199707">
    <property type="component" value="Unassembled WGS sequence"/>
</dbReference>
<dbReference type="Gene3D" id="3.40.50.1220">
    <property type="entry name" value="TPP-binding domain"/>
    <property type="match status" value="1"/>
</dbReference>
<reference evidence="2" key="1">
    <citation type="submission" date="2016-10" db="EMBL/GenBank/DDBJ databases">
        <authorList>
            <person name="Varghese N."/>
            <person name="Submissions S."/>
        </authorList>
    </citation>
    <scope>NUCLEOTIDE SEQUENCE [LARGE SCALE GENOMIC DNA]</scope>
    <source>
        <strain evidence="2">UNC267MFSha1.1M11</strain>
    </source>
</reference>
<dbReference type="InterPro" id="IPR029035">
    <property type="entry name" value="DHS-like_NAD/FAD-binding_dom"/>
</dbReference>
<name>A0A1G4WKR2_9MYCO</name>